<reference evidence="4 5" key="1">
    <citation type="journal article" date="2012" name="Genome Biol.">
        <title>Sequencing three crocodilian genomes to illuminate the evolution of archosaurs and amniotes.</title>
        <authorList>
            <person name="St John J.A."/>
            <person name="Braun E.L."/>
            <person name="Isberg S.R."/>
            <person name="Miles L.G."/>
            <person name="Chong A.Y."/>
            <person name="Gongora J."/>
            <person name="Dalzell P."/>
            <person name="Moran C."/>
            <person name="Bed'hom B."/>
            <person name="Abzhanov A."/>
            <person name="Burgess S.C."/>
            <person name="Cooksey A.M."/>
            <person name="Castoe T.A."/>
            <person name="Crawford N.G."/>
            <person name="Densmore L.D."/>
            <person name="Drew J.C."/>
            <person name="Edwards S.V."/>
            <person name="Faircloth B.C."/>
            <person name="Fujita M.K."/>
            <person name="Greenwold M.J."/>
            <person name="Hoffmann F.G."/>
            <person name="Howard J.M."/>
            <person name="Iguchi T."/>
            <person name="Janes D.E."/>
            <person name="Khan S.Y."/>
            <person name="Kohno S."/>
            <person name="de Koning A.J."/>
            <person name="Lance S.L."/>
            <person name="McCarthy F.M."/>
            <person name="McCormack J.E."/>
            <person name="Merchant M.E."/>
            <person name="Peterson D.G."/>
            <person name="Pollock D.D."/>
            <person name="Pourmand N."/>
            <person name="Raney B.J."/>
            <person name="Roessler K.A."/>
            <person name="Sanford J.R."/>
            <person name="Sawyer R.H."/>
            <person name="Schmidt C.J."/>
            <person name="Triplett E.W."/>
            <person name="Tuberville T.D."/>
            <person name="Venegas-Anaya M."/>
            <person name="Howard J.T."/>
            <person name="Jarvis E.D."/>
            <person name="Guillette L.J.Jr."/>
            <person name="Glenn T.C."/>
            <person name="Green R.E."/>
            <person name="Ray D.A."/>
        </authorList>
    </citation>
    <scope>NUCLEOTIDE SEQUENCE [LARGE SCALE GENOMIC DNA]</scope>
    <source>
        <strain evidence="4">KSC_2009_1</strain>
    </source>
</reference>
<evidence type="ECO:0000313" key="4">
    <source>
        <dbReference type="EMBL" id="KYO28055.1"/>
    </source>
</evidence>
<dbReference type="CDD" id="cd01647">
    <property type="entry name" value="RT_LTR"/>
    <property type="match status" value="1"/>
</dbReference>
<dbReference type="STRING" id="8496.A0A151MU91"/>
<dbReference type="PANTHER" id="PTHR24559:SF454">
    <property type="entry name" value="RIBONUCLEASE H"/>
    <property type="match status" value="1"/>
</dbReference>
<dbReference type="InterPro" id="IPR053134">
    <property type="entry name" value="RNA-dir_DNA_polymerase"/>
</dbReference>
<dbReference type="InterPro" id="IPR043502">
    <property type="entry name" value="DNA/RNA_pol_sf"/>
</dbReference>
<evidence type="ECO:0000256" key="1">
    <source>
        <dbReference type="ARBA" id="ARBA00010879"/>
    </source>
</evidence>
<evidence type="ECO:0000313" key="5">
    <source>
        <dbReference type="Proteomes" id="UP000050525"/>
    </source>
</evidence>
<dbReference type="EC" id="3.1.26.4" evidence="2"/>
<dbReference type="SUPFAM" id="SSF56672">
    <property type="entry name" value="DNA/RNA polymerases"/>
    <property type="match status" value="1"/>
</dbReference>
<evidence type="ECO:0000256" key="2">
    <source>
        <dbReference type="ARBA" id="ARBA00012180"/>
    </source>
</evidence>
<comment type="caution">
    <text evidence="4">The sequence shown here is derived from an EMBL/GenBank/DDBJ whole genome shotgun (WGS) entry which is preliminary data.</text>
</comment>
<dbReference type="Gene3D" id="3.30.70.270">
    <property type="match status" value="1"/>
</dbReference>
<dbReference type="InterPro" id="IPR000477">
    <property type="entry name" value="RT_dom"/>
</dbReference>
<evidence type="ECO:0000259" key="3">
    <source>
        <dbReference type="Pfam" id="PF00078"/>
    </source>
</evidence>
<feature type="domain" description="Reverse transcriptase" evidence="3">
    <location>
        <begin position="22"/>
        <end position="91"/>
    </location>
</feature>
<dbReference type="InterPro" id="IPR043128">
    <property type="entry name" value="Rev_trsase/Diguanyl_cyclase"/>
</dbReference>
<dbReference type="AlphaFoldDB" id="A0A151MU91"/>
<comment type="similarity">
    <text evidence="1">Belongs to the beta type-B retroviral polymerase family. HERV class-II K(HML-2) pol subfamily.</text>
</comment>
<dbReference type="Proteomes" id="UP000050525">
    <property type="component" value="Unassembled WGS sequence"/>
</dbReference>
<sequence>MRRLGIIEEFRSPWRSPMVVVPKTDGLIQLCIDYHKVNEITMFNAFPMPQVDDILEKVGQARYISTLDLTKGYWQILMAAVDKEKMAFGTPWGLFQFK</sequence>
<dbReference type="Pfam" id="PF00078">
    <property type="entry name" value="RVT_1"/>
    <property type="match status" value="1"/>
</dbReference>
<accession>A0A151MU91</accession>
<keyword evidence="5" id="KW-1185">Reference proteome</keyword>
<dbReference type="Gene3D" id="3.10.10.10">
    <property type="entry name" value="HIV Type 1 Reverse Transcriptase, subunit A, domain 1"/>
    <property type="match status" value="1"/>
</dbReference>
<dbReference type="PANTHER" id="PTHR24559">
    <property type="entry name" value="TRANSPOSON TY3-I GAG-POL POLYPROTEIN"/>
    <property type="match status" value="1"/>
</dbReference>
<name>A0A151MU91_ALLMI</name>
<gene>
    <name evidence="4" type="ORF">Y1Q_0014229</name>
</gene>
<proteinExistence type="inferred from homology"/>
<organism evidence="4 5">
    <name type="scientific">Alligator mississippiensis</name>
    <name type="common">American alligator</name>
    <dbReference type="NCBI Taxonomy" id="8496"/>
    <lineage>
        <taxon>Eukaryota</taxon>
        <taxon>Metazoa</taxon>
        <taxon>Chordata</taxon>
        <taxon>Craniata</taxon>
        <taxon>Vertebrata</taxon>
        <taxon>Euteleostomi</taxon>
        <taxon>Archelosauria</taxon>
        <taxon>Archosauria</taxon>
        <taxon>Crocodylia</taxon>
        <taxon>Alligatoridae</taxon>
        <taxon>Alligatorinae</taxon>
        <taxon>Alligator</taxon>
    </lineage>
</organism>
<dbReference type="EMBL" id="AKHW03005050">
    <property type="protein sequence ID" value="KYO28055.1"/>
    <property type="molecule type" value="Genomic_DNA"/>
</dbReference>
<protein>
    <recommendedName>
        <fullName evidence="2">ribonuclease H</fullName>
        <ecNumber evidence="2">3.1.26.4</ecNumber>
    </recommendedName>
</protein>